<dbReference type="EMBL" id="AP018786">
    <property type="protein sequence ID" value="BBF24041.1"/>
    <property type="molecule type" value="Genomic_DNA"/>
</dbReference>
<keyword evidence="5 7" id="KW-0269">Exonuclease</keyword>
<dbReference type="InterPro" id="IPR004476">
    <property type="entry name" value="RNase_II/RNase_R"/>
</dbReference>
<dbReference type="GO" id="GO:0006402">
    <property type="term" value="P:mRNA catabolic process"/>
    <property type="evidence" value="ECO:0007669"/>
    <property type="project" value="TreeGrafter"/>
</dbReference>
<dbReference type="EC" id="3.1.13.1" evidence="7"/>
<dbReference type="GO" id="GO:0008859">
    <property type="term" value="F:exoribonuclease II activity"/>
    <property type="evidence" value="ECO:0007669"/>
    <property type="project" value="UniProtKB-UniRule"/>
</dbReference>
<dbReference type="PANTHER" id="PTHR23355:SF9">
    <property type="entry name" value="DIS3-LIKE EXONUCLEASE 2"/>
    <property type="match status" value="1"/>
</dbReference>
<gene>
    <name evidence="7" type="primary">rnr</name>
    <name evidence="10" type="ORF">SUTMEG_19320</name>
</gene>
<keyword evidence="4 7" id="KW-0378">Hydrolase</keyword>
<dbReference type="PROSITE" id="PS50126">
    <property type="entry name" value="S1"/>
    <property type="match status" value="1"/>
</dbReference>
<dbReference type="PANTHER" id="PTHR23355">
    <property type="entry name" value="RIBONUCLEASE"/>
    <property type="match status" value="1"/>
</dbReference>
<dbReference type="InterPro" id="IPR022966">
    <property type="entry name" value="RNase_II/R_CS"/>
</dbReference>
<dbReference type="GO" id="GO:0003723">
    <property type="term" value="F:RNA binding"/>
    <property type="evidence" value="ECO:0007669"/>
    <property type="project" value="UniProtKB-UniRule"/>
</dbReference>
<dbReference type="RefSeq" id="WP_120177590.1">
    <property type="nucleotide sequence ID" value="NZ_AP018786.1"/>
</dbReference>
<feature type="region of interest" description="Disordered" evidence="8">
    <location>
        <begin position="1"/>
        <end position="21"/>
    </location>
</feature>
<dbReference type="SMART" id="SM00316">
    <property type="entry name" value="S1"/>
    <property type="match status" value="1"/>
</dbReference>
<dbReference type="InterPro" id="IPR050180">
    <property type="entry name" value="RNR_Ribonuclease"/>
</dbReference>
<comment type="similarity">
    <text evidence="7">Belongs to the RNR ribonuclease family. RNase R subfamily.</text>
</comment>
<dbReference type="SUPFAM" id="SSF50249">
    <property type="entry name" value="Nucleic acid-binding proteins"/>
    <property type="match status" value="2"/>
</dbReference>
<evidence type="ECO:0000313" key="10">
    <source>
        <dbReference type="EMBL" id="BBF24041.1"/>
    </source>
</evidence>
<dbReference type="Pfam" id="PF00575">
    <property type="entry name" value="S1"/>
    <property type="match status" value="1"/>
</dbReference>
<name>A0A2Z6IBY1_9BURK</name>
<organism evidence="10 11">
    <name type="scientific">Sutterella megalosphaeroides</name>
    <dbReference type="NCBI Taxonomy" id="2494234"/>
    <lineage>
        <taxon>Bacteria</taxon>
        <taxon>Pseudomonadati</taxon>
        <taxon>Pseudomonadota</taxon>
        <taxon>Betaproteobacteria</taxon>
        <taxon>Burkholderiales</taxon>
        <taxon>Sutterellaceae</taxon>
        <taxon>Sutterella</taxon>
    </lineage>
</organism>
<dbReference type="InterPro" id="IPR011805">
    <property type="entry name" value="RNase_R"/>
</dbReference>
<dbReference type="PROSITE" id="PS01175">
    <property type="entry name" value="RIBONUCLEASE_II"/>
    <property type="match status" value="1"/>
</dbReference>
<feature type="domain" description="S1 motif" evidence="9">
    <location>
        <begin position="666"/>
        <end position="747"/>
    </location>
</feature>
<dbReference type="KEGG" id="sutt:SUTMEG_19320"/>
<evidence type="ECO:0000256" key="6">
    <source>
        <dbReference type="ARBA" id="ARBA00022884"/>
    </source>
</evidence>
<dbReference type="SMART" id="SM00955">
    <property type="entry name" value="RNB"/>
    <property type="match status" value="1"/>
</dbReference>
<evidence type="ECO:0000256" key="1">
    <source>
        <dbReference type="ARBA" id="ARBA00001849"/>
    </source>
</evidence>
<evidence type="ECO:0000256" key="4">
    <source>
        <dbReference type="ARBA" id="ARBA00022801"/>
    </source>
</evidence>
<dbReference type="AlphaFoldDB" id="A0A2Z6IBY1"/>
<keyword evidence="3 7" id="KW-0540">Nuclease</keyword>
<keyword evidence="6 7" id="KW-0694">RNA-binding</keyword>
<proteinExistence type="inferred from homology"/>
<dbReference type="OrthoDB" id="9764149at2"/>
<evidence type="ECO:0000256" key="5">
    <source>
        <dbReference type="ARBA" id="ARBA00022839"/>
    </source>
</evidence>
<dbReference type="Gene3D" id="2.40.50.140">
    <property type="entry name" value="Nucleic acid-binding proteins"/>
    <property type="match status" value="1"/>
</dbReference>
<comment type="catalytic activity">
    <reaction evidence="1 7">
        <text>Exonucleolytic cleavage in the 3'- to 5'-direction to yield nucleoside 5'-phosphates.</text>
        <dbReference type="EC" id="3.1.13.1"/>
    </reaction>
</comment>
<evidence type="ECO:0000256" key="3">
    <source>
        <dbReference type="ARBA" id="ARBA00022722"/>
    </source>
</evidence>
<sequence>MAKKKKSTARPPEPVTVRPEDVERGREFLTQLKTDISFTSAKKRLARELGISTGVANGIVVALNSEGFMSPSENWFRHPETPVLTGVVKGARTYEQMVVMSQTKPDLEVPIPAYRRGIVLPGDVYELREASGSWRVGELRRRGPTHFVCRRREGERMKGERVQLVSVNPFCPLVFSIAQSEVPEDTNLRTDVIEVALKDEALNPETSSFPLPVSFVRRVGRKDDPLGEVAIASAEHGVPTEFSPETLAEADALPDEVDGRSLLHRVDLTDIPFVTIDGEDARDFDDAVYCTEVPEGWRLLVAIADVSHYVKPGSALDRDAQMRSTSVYFPASVVPMLPEKLSNGLCSLNPDVDRLVMVCDAIVDREGTTTAYQFYPAVIHSHARLTYTNVWGALQGTPAGLEAVGERLDDLKRLYDLYKVLRAARERRSALDFETQESQALFDEKGVISGFAVREHNDAHRLIEECMLTANVAAADFVLRKKATTLFRVHPKPEPDRLRTLNTVLKTFNVKLEGTGAEAMAKLIRETKDNAPVQTAILRAMSRAQYQPENIGHFGLQYPAYAHFTSPIRRYPDLLLHRTIKGILAKKPYTPALAFDDTALMSGYHARKLGSNPDAPKAPAKTKKEERGNAWARLGIITSAAERRADDASRDVMNYLKCDFMQKHRRRNYTATVTGMIPAGIFVTLEEMPIEGFVHISNLGWGYYEYDESEMTMTSYESMSQVKIGDRVRVRIETIDMRERRISFVLESNLTRHVIKGQGRGRRRRWDRYDFDDFDDDIEDFDEDDDDDWR</sequence>
<accession>A0A2Z6IBY1</accession>
<evidence type="ECO:0000256" key="7">
    <source>
        <dbReference type="HAMAP-Rule" id="MF_01895"/>
    </source>
</evidence>
<dbReference type="Proteomes" id="UP000271003">
    <property type="component" value="Chromosome"/>
</dbReference>
<dbReference type="InterPro" id="IPR001900">
    <property type="entry name" value="RNase_II/R"/>
</dbReference>
<dbReference type="GO" id="GO:0005829">
    <property type="term" value="C:cytosol"/>
    <property type="evidence" value="ECO:0007669"/>
    <property type="project" value="TreeGrafter"/>
</dbReference>
<dbReference type="Pfam" id="PF00773">
    <property type="entry name" value="RNB"/>
    <property type="match status" value="1"/>
</dbReference>
<evidence type="ECO:0000256" key="2">
    <source>
        <dbReference type="ARBA" id="ARBA00022490"/>
    </source>
</evidence>
<comment type="function">
    <text evidence="7">3'-5' exoribonuclease that releases 5'-nucleoside monophosphates and is involved in maturation of structured RNAs.</text>
</comment>
<keyword evidence="11" id="KW-1185">Reference proteome</keyword>
<protein>
    <recommendedName>
        <fullName evidence="7">Ribonuclease R</fullName>
        <shortName evidence="7">RNase R</shortName>
        <ecNumber evidence="7">3.1.13.1</ecNumber>
    </recommendedName>
</protein>
<reference evidence="10 11" key="1">
    <citation type="journal article" date="2018" name="Int. J. Syst. Evol. Microbiol.">
        <title>Mesosutterella multiformis gen. nov., sp. nov., a member of the family Sutterellaceae and Sutterella megalosphaeroides sp. nov., isolated from human faeces.</title>
        <authorList>
            <person name="Sakamoto M."/>
            <person name="Ikeyama N."/>
            <person name="Kunihiro T."/>
            <person name="Iino T."/>
            <person name="Yuki M."/>
            <person name="Ohkuma M."/>
        </authorList>
    </citation>
    <scope>NUCLEOTIDE SEQUENCE [LARGE SCALE GENOMIC DNA]</scope>
    <source>
        <strain evidence="10 11">6FBBBH3</strain>
    </source>
</reference>
<comment type="subcellular location">
    <subcellularLocation>
        <location evidence="7">Cytoplasm</location>
    </subcellularLocation>
</comment>
<evidence type="ECO:0000313" key="11">
    <source>
        <dbReference type="Proteomes" id="UP000271003"/>
    </source>
</evidence>
<evidence type="ECO:0000259" key="9">
    <source>
        <dbReference type="PROSITE" id="PS50126"/>
    </source>
</evidence>
<keyword evidence="2 7" id="KW-0963">Cytoplasm</keyword>
<evidence type="ECO:0000256" key="8">
    <source>
        <dbReference type="SAM" id="MobiDB-lite"/>
    </source>
</evidence>
<dbReference type="HAMAP" id="MF_01895">
    <property type="entry name" value="RNase_R"/>
    <property type="match status" value="1"/>
</dbReference>
<dbReference type="CDD" id="cd04471">
    <property type="entry name" value="S1_RNase_R"/>
    <property type="match status" value="1"/>
</dbReference>
<dbReference type="InterPro" id="IPR012340">
    <property type="entry name" value="NA-bd_OB-fold"/>
</dbReference>
<dbReference type="InterPro" id="IPR003029">
    <property type="entry name" value="S1_domain"/>
</dbReference>
<dbReference type="NCBIfam" id="TIGR00358">
    <property type="entry name" value="3_prime_RNase"/>
    <property type="match status" value="1"/>
</dbReference>